<dbReference type="PANTHER" id="PTHR10380:SF229">
    <property type="entry name" value="CUTICULAR PROTEIN 49AF, ISOFORM A"/>
    <property type="match status" value="1"/>
</dbReference>
<accession>A0A8J9UXA0</accession>
<dbReference type="AlphaFoldDB" id="A0A8J9UXA0"/>
<keyword evidence="7" id="KW-1185">Reference proteome</keyword>
<dbReference type="OrthoDB" id="7445685at2759"/>
<feature type="region of interest" description="Disordered" evidence="4">
    <location>
        <begin position="82"/>
        <end position="110"/>
    </location>
</feature>
<dbReference type="PROSITE" id="PS00233">
    <property type="entry name" value="CHIT_BIND_RR_1"/>
    <property type="match status" value="1"/>
</dbReference>
<protein>
    <submittedName>
        <fullName evidence="6">Uncharacterized protein</fullName>
    </submittedName>
</protein>
<keyword evidence="2 5" id="KW-0732">Signal</keyword>
<feature type="region of interest" description="Disordered" evidence="4">
    <location>
        <begin position="268"/>
        <end position="288"/>
    </location>
</feature>
<dbReference type="EMBL" id="OV170227">
    <property type="protein sequence ID" value="CAH0727803.1"/>
    <property type="molecule type" value="Genomic_DNA"/>
</dbReference>
<feature type="compositionally biased region" description="Polar residues" evidence="4">
    <location>
        <begin position="84"/>
        <end position="94"/>
    </location>
</feature>
<dbReference type="PROSITE" id="PS51155">
    <property type="entry name" value="CHIT_BIND_RR_2"/>
    <property type="match status" value="1"/>
</dbReference>
<organism evidence="6 7">
    <name type="scientific">Brenthis ino</name>
    <name type="common">lesser marbled fritillary</name>
    <dbReference type="NCBI Taxonomy" id="405034"/>
    <lineage>
        <taxon>Eukaryota</taxon>
        <taxon>Metazoa</taxon>
        <taxon>Ecdysozoa</taxon>
        <taxon>Arthropoda</taxon>
        <taxon>Hexapoda</taxon>
        <taxon>Insecta</taxon>
        <taxon>Pterygota</taxon>
        <taxon>Neoptera</taxon>
        <taxon>Endopterygota</taxon>
        <taxon>Lepidoptera</taxon>
        <taxon>Glossata</taxon>
        <taxon>Ditrysia</taxon>
        <taxon>Papilionoidea</taxon>
        <taxon>Nymphalidae</taxon>
        <taxon>Heliconiinae</taxon>
        <taxon>Argynnini</taxon>
        <taxon>Brenthis</taxon>
    </lineage>
</organism>
<dbReference type="InterPro" id="IPR000618">
    <property type="entry name" value="Insect_cuticle"/>
</dbReference>
<feature type="non-terminal residue" evidence="6">
    <location>
        <position position="288"/>
    </location>
</feature>
<sequence>MLIISTLLFLVFTNTISCSASEDNSNNQDKALESYRYNHPPLFAPYDFPDSEKYEVRKTRDIEDIESKSYETVARPELVKLPSNDRSQGKNRTSVVKRRKITKQQSPSSYEEKIEVKQNVQKNDAVMKEFVTERPFSTSPSPKTVVPKTFTKRPPEFNPVMKKFRQRDPVVKIVEETNFVYAHNGNFHYSFEGADGTKVSSVGELKSLDNNKTGEAVAGEVFYTDNEGNDFSLTYTADENGYRPHGAHLPTPPPIPIEIARALKILATKTEPEPEPVTEATRKNKSRN</sequence>
<dbReference type="InterPro" id="IPR031311">
    <property type="entry name" value="CHIT_BIND_RR_consensus"/>
</dbReference>
<dbReference type="GO" id="GO:0008010">
    <property type="term" value="F:structural constituent of chitin-based larval cuticle"/>
    <property type="evidence" value="ECO:0007669"/>
    <property type="project" value="TreeGrafter"/>
</dbReference>
<dbReference type="PANTHER" id="PTHR10380">
    <property type="entry name" value="CUTICLE PROTEIN"/>
    <property type="match status" value="1"/>
</dbReference>
<evidence type="ECO:0000256" key="2">
    <source>
        <dbReference type="ARBA" id="ARBA00022729"/>
    </source>
</evidence>
<dbReference type="Pfam" id="PF00379">
    <property type="entry name" value="Chitin_bind_4"/>
    <property type="match status" value="1"/>
</dbReference>
<evidence type="ECO:0000313" key="7">
    <source>
        <dbReference type="Proteomes" id="UP000838878"/>
    </source>
</evidence>
<evidence type="ECO:0000313" key="6">
    <source>
        <dbReference type="EMBL" id="CAH0727803.1"/>
    </source>
</evidence>
<dbReference type="GO" id="GO:0062129">
    <property type="term" value="C:chitin-based extracellular matrix"/>
    <property type="evidence" value="ECO:0007669"/>
    <property type="project" value="TreeGrafter"/>
</dbReference>
<evidence type="ECO:0000256" key="5">
    <source>
        <dbReference type="SAM" id="SignalP"/>
    </source>
</evidence>
<gene>
    <name evidence="6" type="ORF">BINO364_LOCUS13101</name>
</gene>
<proteinExistence type="predicted"/>
<keyword evidence="1 3" id="KW-0193">Cuticle</keyword>
<name>A0A8J9UXA0_9NEOP</name>
<evidence type="ECO:0000256" key="4">
    <source>
        <dbReference type="SAM" id="MobiDB-lite"/>
    </source>
</evidence>
<evidence type="ECO:0000256" key="3">
    <source>
        <dbReference type="PROSITE-ProRule" id="PRU00497"/>
    </source>
</evidence>
<reference evidence="6" key="1">
    <citation type="submission" date="2021-12" db="EMBL/GenBank/DDBJ databases">
        <authorList>
            <person name="Martin H S."/>
        </authorList>
    </citation>
    <scope>NUCLEOTIDE SEQUENCE</scope>
</reference>
<feature type="signal peptide" evidence="5">
    <location>
        <begin position="1"/>
        <end position="20"/>
    </location>
</feature>
<evidence type="ECO:0000256" key="1">
    <source>
        <dbReference type="ARBA" id="ARBA00022460"/>
    </source>
</evidence>
<feature type="chain" id="PRO_5035453623" evidence="5">
    <location>
        <begin position="21"/>
        <end position="288"/>
    </location>
</feature>
<dbReference type="InterPro" id="IPR050468">
    <property type="entry name" value="Cuticle_Struct_Prot"/>
</dbReference>
<dbReference type="Proteomes" id="UP000838878">
    <property type="component" value="Chromosome 7"/>
</dbReference>